<accession>A0ABQ2H2W4</accession>
<evidence type="ECO:0000256" key="1">
    <source>
        <dbReference type="SAM" id="Phobius"/>
    </source>
</evidence>
<keyword evidence="1" id="KW-0472">Membrane</keyword>
<evidence type="ECO:0008006" key="4">
    <source>
        <dbReference type="Google" id="ProtNLM"/>
    </source>
</evidence>
<feature type="transmembrane region" description="Helical" evidence="1">
    <location>
        <begin position="106"/>
        <end position="129"/>
    </location>
</feature>
<evidence type="ECO:0000313" key="3">
    <source>
        <dbReference type="Proteomes" id="UP000616499"/>
    </source>
</evidence>
<dbReference type="NCBIfam" id="NF033883">
    <property type="entry name" value="conj_TraQ_IncI1"/>
    <property type="match status" value="1"/>
</dbReference>
<proteinExistence type="predicted"/>
<evidence type="ECO:0000313" key="2">
    <source>
        <dbReference type="EMBL" id="GGM26093.1"/>
    </source>
</evidence>
<feature type="transmembrane region" description="Helical" evidence="1">
    <location>
        <begin position="51"/>
        <end position="71"/>
    </location>
</feature>
<gene>
    <name evidence="2" type="ORF">GCM10009425_41030</name>
</gene>
<comment type="caution">
    <text evidence="2">The sequence shown here is derived from an EMBL/GenBank/DDBJ whole genome shotgun (WGS) entry which is preliminary data.</text>
</comment>
<dbReference type="EMBL" id="BMNW01000011">
    <property type="protein sequence ID" value="GGM26093.1"/>
    <property type="molecule type" value="Genomic_DNA"/>
</dbReference>
<reference evidence="3" key="1">
    <citation type="journal article" date="2019" name="Int. J. Syst. Evol. Microbiol.">
        <title>The Global Catalogue of Microorganisms (GCM) 10K type strain sequencing project: providing services to taxonomists for standard genome sequencing and annotation.</title>
        <authorList>
            <consortium name="The Broad Institute Genomics Platform"/>
            <consortium name="The Broad Institute Genome Sequencing Center for Infectious Disease"/>
            <person name="Wu L."/>
            <person name="Ma J."/>
        </authorList>
    </citation>
    <scope>NUCLEOTIDE SEQUENCE [LARGE SCALE GENOMIC DNA]</scope>
    <source>
        <strain evidence="3">JCM 13501</strain>
    </source>
</reference>
<feature type="transmembrane region" description="Helical" evidence="1">
    <location>
        <begin position="20"/>
        <end position="39"/>
    </location>
</feature>
<organism evidence="2 3">
    <name type="scientific">Pseudomonas asuensis</name>
    <dbReference type="NCBI Taxonomy" id="1825787"/>
    <lineage>
        <taxon>Bacteria</taxon>
        <taxon>Pseudomonadati</taxon>
        <taxon>Pseudomonadota</taxon>
        <taxon>Gammaproteobacteria</taxon>
        <taxon>Pseudomonadales</taxon>
        <taxon>Pseudomonadaceae</taxon>
        <taxon>Pseudomonas</taxon>
    </lineage>
</organism>
<keyword evidence="1" id="KW-0812">Transmembrane</keyword>
<dbReference type="InterPro" id="IPR048039">
    <property type="entry name" value="TraQ-like"/>
</dbReference>
<keyword evidence="1" id="KW-1133">Transmembrane helix</keyword>
<dbReference type="Proteomes" id="UP000616499">
    <property type="component" value="Unassembled WGS sequence"/>
</dbReference>
<sequence length="177" mass="18918">MDLAQMITAFAPTFATALWGLLWALGGLLGTVYVGNSLLKMQRSQRFPGQIPVTFGDVLPVILVGGLVANLSRFINATWNTFATGTVSYGAVSYSGAADFGRFAEAINAVLTLASVAGGVFALRGLVILKKSLMDGQQSQGADDGVWRALTHIVGGAMLVQIAEMIEKFRESFHLYW</sequence>
<protein>
    <recommendedName>
        <fullName evidence="4">Conjugal transfer protein TraQ</fullName>
    </recommendedName>
</protein>
<name>A0ABQ2H2W4_9PSED</name>
<keyword evidence="3" id="KW-1185">Reference proteome</keyword>
<dbReference type="RefSeq" id="WP_188867997.1">
    <property type="nucleotide sequence ID" value="NZ_BMNW01000011.1"/>
</dbReference>